<evidence type="ECO:0000256" key="2">
    <source>
        <dbReference type="ARBA" id="ARBA00022448"/>
    </source>
</evidence>
<dbReference type="PANTHER" id="PTHR30483">
    <property type="entry name" value="LEUCINE-SPECIFIC-BINDING PROTEIN"/>
    <property type="match status" value="1"/>
</dbReference>
<keyword evidence="2" id="KW-0813">Transport</keyword>
<organism evidence="7 8">
    <name type="scientific">Tistlia consotensis USBA 355</name>
    <dbReference type="NCBI Taxonomy" id="560819"/>
    <lineage>
        <taxon>Bacteria</taxon>
        <taxon>Pseudomonadati</taxon>
        <taxon>Pseudomonadota</taxon>
        <taxon>Alphaproteobacteria</taxon>
        <taxon>Rhodospirillales</taxon>
        <taxon>Rhodovibrionaceae</taxon>
        <taxon>Tistlia</taxon>
    </lineage>
</organism>
<evidence type="ECO:0000256" key="4">
    <source>
        <dbReference type="ARBA" id="ARBA00022970"/>
    </source>
</evidence>
<sequence length="393" mass="41387">MTRTALHRLPLALAAGLLVSTAGFASTASAADTIKIGAPFNVTGALSSLDAPALNGAKLKVKEINDAGGVLGKQLELEIYDTKTDPTVIASVASQLVSQDVPVGMGFTDSDSVLALGPIFQQAGIPFVTPGATSPKLPDQIGDMIFLACFGDNVQAAAGDEYLMNEAKAKKVFLLRDNSTEYTTLLAKYFDEAFTHDGGRVIARDDYKSGDKTFTAQITKLKALSEKPDALYVSAMPDDIGLIVKQMRQAGVTEPIVGGDGYDTPLLIQVGGKAADGVVYSTHAFMATDSTPAIQKFYKDYKAAYGMEPENAFAALGYDTVGLIADAIKRAGAADPKKIRDALAATQGYKGITGSISYPEGTRVPAKTVAMIGVKNDKLYLADEVTPKWIAKP</sequence>
<dbReference type="CDD" id="cd06347">
    <property type="entry name" value="PBP1_ABC_LivK_ligand_binding-like"/>
    <property type="match status" value="1"/>
</dbReference>
<feature type="chain" id="PRO_5013051530" evidence="5">
    <location>
        <begin position="31"/>
        <end position="393"/>
    </location>
</feature>
<feature type="domain" description="Leucine-binding protein" evidence="6">
    <location>
        <begin position="33"/>
        <end position="375"/>
    </location>
</feature>
<dbReference type="InterPro" id="IPR051010">
    <property type="entry name" value="BCAA_transport"/>
</dbReference>
<evidence type="ECO:0000256" key="1">
    <source>
        <dbReference type="ARBA" id="ARBA00010062"/>
    </source>
</evidence>
<evidence type="ECO:0000259" key="6">
    <source>
        <dbReference type="Pfam" id="PF13458"/>
    </source>
</evidence>
<keyword evidence="4" id="KW-0029">Amino-acid transport</keyword>
<evidence type="ECO:0000313" key="8">
    <source>
        <dbReference type="Proteomes" id="UP000192917"/>
    </source>
</evidence>
<dbReference type="PRINTS" id="PR00337">
    <property type="entry name" value="LEUILEVALBP"/>
</dbReference>
<dbReference type="SUPFAM" id="SSF53822">
    <property type="entry name" value="Periplasmic binding protein-like I"/>
    <property type="match status" value="1"/>
</dbReference>
<keyword evidence="8" id="KW-1185">Reference proteome</keyword>
<name>A0A1Y6CAX1_9PROT</name>
<dbReference type="EMBL" id="FWZX01000016">
    <property type="protein sequence ID" value="SMF45671.1"/>
    <property type="molecule type" value="Genomic_DNA"/>
</dbReference>
<comment type="similarity">
    <text evidence="1">Belongs to the leucine-binding protein family.</text>
</comment>
<keyword evidence="3 5" id="KW-0732">Signal</keyword>
<dbReference type="AlphaFoldDB" id="A0A1Y6CAX1"/>
<proteinExistence type="inferred from homology"/>
<dbReference type="RefSeq" id="WP_085124132.1">
    <property type="nucleotide sequence ID" value="NZ_FWZX01000016.1"/>
</dbReference>
<dbReference type="Gene3D" id="3.40.50.2300">
    <property type="match status" value="2"/>
</dbReference>
<reference evidence="7 8" key="1">
    <citation type="submission" date="2017-04" db="EMBL/GenBank/DDBJ databases">
        <authorList>
            <person name="Afonso C.L."/>
            <person name="Miller P.J."/>
            <person name="Scott M.A."/>
            <person name="Spackman E."/>
            <person name="Goraichik I."/>
            <person name="Dimitrov K.M."/>
            <person name="Suarez D.L."/>
            <person name="Swayne D.E."/>
        </authorList>
    </citation>
    <scope>NUCLEOTIDE SEQUENCE [LARGE SCALE GENOMIC DNA]</scope>
    <source>
        <strain evidence="7 8">USBA 355</strain>
    </source>
</reference>
<accession>A0A1Y6CAX1</accession>
<protein>
    <submittedName>
        <fullName evidence="7">Amino acid/amide ABC transporter substrate-binding protein, HAAT family</fullName>
    </submittedName>
</protein>
<dbReference type="PANTHER" id="PTHR30483:SF6">
    <property type="entry name" value="PERIPLASMIC BINDING PROTEIN OF ABC TRANSPORTER FOR NATURAL AMINO ACIDS"/>
    <property type="match status" value="1"/>
</dbReference>
<evidence type="ECO:0000256" key="3">
    <source>
        <dbReference type="ARBA" id="ARBA00022729"/>
    </source>
</evidence>
<dbReference type="STRING" id="560819.SAMN05428998_11628"/>
<gene>
    <name evidence="7" type="ORF">SAMN05428998_11628</name>
</gene>
<dbReference type="Pfam" id="PF13458">
    <property type="entry name" value="Peripla_BP_6"/>
    <property type="match status" value="1"/>
</dbReference>
<dbReference type="InterPro" id="IPR028081">
    <property type="entry name" value="Leu-bd"/>
</dbReference>
<evidence type="ECO:0000256" key="5">
    <source>
        <dbReference type="SAM" id="SignalP"/>
    </source>
</evidence>
<feature type="signal peptide" evidence="5">
    <location>
        <begin position="1"/>
        <end position="30"/>
    </location>
</feature>
<dbReference type="InterPro" id="IPR000709">
    <property type="entry name" value="Leu_Ile_Val-bd"/>
</dbReference>
<dbReference type="InterPro" id="IPR028082">
    <property type="entry name" value="Peripla_BP_I"/>
</dbReference>
<dbReference type="GO" id="GO:0006865">
    <property type="term" value="P:amino acid transport"/>
    <property type="evidence" value="ECO:0007669"/>
    <property type="project" value="UniProtKB-KW"/>
</dbReference>
<evidence type="ECO:0000313" key="7">
    <source>
        <dbReference type="EMBL" id="SMF45671.1"/>
    </source>
</evidence>
<dbReference type="Proteomes" id="UP000192917">
    <property type="component" value="Unassembled WGS sequence"/>
</dbReference>